<evidence type="ECO:0000313" key="4">
    <source>
        <dbReference type="EMBL" id="MFD1846754.1"/>
    </source>
</evidence>
<dbReference type="PANTHER" id="PTHR43639:SF1">
    <property type="entry name" value="SHORT-CHAIN DEHYDROGENASE_REDUCTASE FAMILY PROTEIN"/>
    <property type="match status" value="1"/>
</dbReference>
<dbReference type="PRINTS" id="PR00081">
    <property type="entry name" value="GDHRDH"/>
</dbReference>
<dbReference type="InterPro" id="IPR002347">
    <property type="entry name" value="SDR_fam"/>
</dbReference>
<dbReference type="Pfam" id="PF13561">
    <property type="entry name" value="adh_short_C2"/>
    <property type="match status" value="1"/>
</dbReference>
<dbReference type="PANTHER" id="PTHR43639">
    <property type="entry name" value="OXIDOREDUCTASE, SHORT-CHAIN DEHYDROGENASE/REDUCTASE FAMILY (AFU_ORTHOLOGUE AFUA_5G02870)"/>
    <property type="match status" value="1"/>
</dbReference>
<dbReference type="InterPro" id="IPR057326">
    <property type="entry name" value="KR_dom"/>
</dbReference>
<evidence type="ECO:0000256" key="2">
    <source>
        <dbReference type="ARBA" id="ARBA00023002"/>
    </source>
</evidence>
<name>A0ABW4Q7X6_9MICC</name>
<proteinExistence type="inferred from homology"/>
<keyword evidence="2 4" id="KW-0560">Oxidoreductase</keyword>
<keyword evidence="5" id="KW-1185">Reference proteome</keyword>
<evidence type="ECO:0000259" key="3">
    <source>
        <dbReference type="SMART" id="SM00822"/>
    </source>
</evidence>
<dbReference type="CDD" id="cd05233">
    <property type="entry name" value="SDR_c"/>
    <property type="match status" value="1"/>
</dbReference>
<dbReference type="GO" id="GO:0016491">
    <property type="term" value="F:oxidoreductase activity"/>
    <property type="evidence" value="ECO:0007669"/>
    <property type="project" value="UniProtKB-KW"/>
</dbReference>
<feature type="domain" description="Ketoreductase" evidence="3">
    <location>
        <begin position="3"/>
        <end position="183"/>
    </location>
</feature>
<gene>
    <name evidence="4" type="ORF">ACFSFX_09110</name>
</gene>
<comment type="caution">
    <text evidence="4">The sequence shown here is derived from an EMBL/GenBank/DDBJ whole genome shotgun (WGS) entry which is preliminary data.</text>
</comment>
<organism evidence="4 5">
    <name type="scientific">Arthrobacter flavus</name>
    <dbReference type="NCBI Taxonomy" id="95172"/>
    <lineage>
        <taxon>Bacteria</taxon>
        <taxon>Bacillati</taxon>
        <taxon>Actinomycetota</taxon>
        <taxon>Actinomycetes</taxon>
        <taxon>Micrococcales</taxon>
        <taxon>Micrococcaceae</taxon>
        <taxon>Arthrobacter</taxon>
    </lineage>
</organism>
<dbReference type="PRINTS" id="PR00080">
    <property type="entry name" value="SDRFAMILY"/>
</dbReference>
<evidence type="ECO:0000256" key="1">
    <source>
        <dbReference type="ARBA" id="ARBA00006484"/>
    </source>
</evidence>
<evidence type="ECO:0000313" key="5">
    <source>
        <dbReference type="Proteomes" id="UP001597307"/>
    </source>
</evidence>
<protein>
    <submittedName>
        <fullName evidence="4">SDR family NAD(P)-dependent oxidoreductase</fullName>
        <ecNumber evidence="4">1.1.1.-</ecNumber>
    </submittedName>
</protein>
<dbReference type="InterPro" id="IPR036291">
    <property type="entry name" value="NAD(P)-bd_dom_sf"/>
</dbReference>
<sequence length="266" mass="27254">MRRHIIVTGAASGIGRQIALRFAGLGERLTLVDISAEALADVAAACTQAGSDDVGTITADLRLADGPQAMIDEAWGSDPVDVLVNSAGVYPATPFLDLNADTWDAVATLNTRAPVLATVALANRVIDAGRTANVVNISSGAALRARPGAAPYSTSKAALEMATRASALELGPLGIRVNAVAPGFVTVDSTANPVTEDYAAAVSGNPLGRRGEPDDIARAVLWLASDEAEWITGEVLRVDGGSSAGAMNLPLHWPAQGTDSPKGQHD</sequence>
<dbReference type="SMART" id="SM00822">
    <property type="entry name" value="PKS_KR"/>
    <property type="match status" value="1"/>
</dbReference>
<dbReference type="Gene3D" id="3.40.50.720">
    <property type="entry name" value="NAD(P)-binding Rossmann-like Domain"/>
    <property type="match status" value="1"/>
</dbReference>
<dbReference type="RefSeq" id="WP_343878211.1">
    <property type="nucleotide sequence ID" value="NZ_BAAAIJ010000013.1"/>
</dbReference>
<dbReference type="EC" id="1.1.1.-" evidence="4"/>
<dbReference type="SUPFAM" id="SSF51735">
    <property type="entry name" value="NAD(P)-binding Rossmann-fold domains"/>
    <property type="match status" value="1"/>
</dbReference>
<dbReference type="Proteomes" id="UP001597307">
    <property type="component" value="Unassembled WGS sequence"/>
</dbReference>
<reference evidence="5" key="1">
    <citation type="journal article" date="2019" name="Int. J. Syst. Evol. Microbiol.">
        <title>The Global Catalogue of Microorganisms (GCM) 10K type strain sequencing project: providing services to taxonomists for standard genome sequencing and annotation.</title>
        <authorList>
            <consortium name="The Broad Institute Genomics Platform"/>
            <consortium name="The Broad Institute Genome Sequencing Center for Infectious Disease"/>
            <person name="Wu L."/>
            <person name="Ma J."/>
        </authorList>
    </citation>
    <scope>NUCLEOTIDE SEQUENCE [LARGE SCALE GENOMIC DNA]</scope>
    <source>
        <strain evidence="5">JCM 11496</strain>
    </source>
</reference>
<dbReference type="EMBL" id="JBHUGA010000030">
    <property type="protein sequence ID" value="MFD1846754.1"/>
    <property type="molecule type" value="Genomic_DNA"/>
</dbReference>
<comment type="similarity">
    <text evidence="1">Belongs to the short-chain dehydrogenases/reductases (SDR) family.</text>
</comment>
<accession>A0ABW4Q7X6</accession>